<dbReference type="EMBL" id="QRMS01000002">
    <property type="protein sequence ID" value="RHJ88651.1"/>
    <property type="molecule type" value="Genomic_DNA"/>
</dbReference>
<comment type="caution">
    <text evidence="21">The sequence shown here is derived from an EMBL/GenBank/DDBJ whole genome shotgun (WGS) entry which is preliminary data.</text>
</comment>
<evidence type="ECO:0000256" key="16">
    <source>
        <dbReference type="ARBA" id="ARBA00075337"/>
    </source>
</evidence>
<dbReference type="CDD" id="cd11716">
    <property type="entry name" value="THUMP_ThiI"/>
    <property type="match status" value="1"/>
</dbReference>
<keyword evidence="4 19" id="KW-0820">tRNA-binding</keyword>
<dbReference type="STRING" id="1776384.GCA_900086585_04311"/>
<feature type="binding site" evidence="19">
    <location>
        <position position="269"/>
    </location>
    <ligand>
        <name>ATP</name>
        <dbReference type="ChEBI" id="CHEBI:30616"/>
    </ligand>
</feature>
<comment type="pathway">
    <text evidence="2 19">Cofactor biosynthesis; thiamine diphosphate biosynthesis.</text>
</comment>
<dbReference type="GO" id="GO:0000049">
    <property type="term" value="F:tRNA binding"/>
    <property type="evidence" value="ECO:0007669"/>
    <property type="project" value="UniProtKB-UniRule"/>
</dbReference>
<dbReference type="PANTHER" id="PTHR43209:SF1">
    <property type="entry name" value="TRNA SULFURTRANSFERASE"/>
    <property type="match status" value="1"/>
</dbReference>
<evidence type="ECO:0000256" key="12">
    <source>
        <dbReference type="ARBA" id="ARBA00058382"/>
    </source>
</evidence>
<dbReference type="InterPro" id="IPR049962">
    <property type="entry name" value="THUMP_ThiI"/>
</dbReference>
<dbReference type="HAMAP" id="MF_00021">
    <property type="entry name" value="ThiI"/>
    <property type="match status" value="1"/>
</dbReference>
<dbReference type="Pfam" id="PF22025">
    <property type="entry name" value="ThiI_fer"/>
    <property type="match status" value="1"/>
</dbReference>
<evidence type="ECO:0000313" key="22">
    <source>
        <dbReference type="Proteomes" id="UP000284841"/>
    </source>
</evidence>
<keyword evidence="5 19" id="KW-0808">Transferase</keyword>
<feature type="binding site" evidence="19">
    <location>
        <position position="291"/>
    </location>
    <ligand>
        <name>ATP</name>
        <dbReference type="ChEBI" id="CHEBI:30616"/>
    </ligand>
</feature>
<dbReference type="GO" id="GO:0009229">
    <property type="term" value="P:thiamine diphosphate biosynthetic process"/>
    <property type="evidence" value="ECO:0007669"/>
    <property type="project" value="UniProtKB-UniRule"/>
</dbReference>
<feature type="binding site" evidence="19">
    <location>
        <begin position="187"/>
        <end position="188"/>
    </location>
    <ligand>
        <name>ATP</name>
        <dbReference type="ChEBI" id="CHEBI:30616"/>
    </ligand>
</feature>
<reference evidence="21 22" key="1">
    <citation type="submission" date="2018-08" db="EMBL/GenBank/DDBJ databases">
        <title>A genome reference for cultivated species of the human gut microbiota.</title>
        <authorList>
            <person name="Zou Y."/>
            <person name="Xue W."/>
            <person name="Luo G."/>
        </authorList>
    </citation>
    <scope>NUCLEOTIDE SEQUENCE [LARGE SCALE GENOMIC DNA]</scope>
    <source>
        <strain evidence="21 22">AM07-24</strain>
    </source>
</reference>
<feature type="binding site" evidence="19">
    <location>
        <begin position="212"/>
        <end position="213"/>
    </location>
    <ligand>
        <name>ATP</name>
        <dbReference type="ChEBI" id="CHEBI:30616"/>
    </ligand>
</feature>
<dbReference type="SMART" id="SM00981">
    <property type="entry name" value="THUMP"/>
    <property type="match status" value="1"/>
</dbReference>
<dbReference type="Gene3D" id="3.40.50.620">
    <property type="entry name" value="HUPs"/>
    <property type="match status" value="1"/>
</dbReference>
<dbReference type="NCBIfam" id="TIGR00342">
    <property type="entry name" value="tRNA uracil 4-sulfurtransferase ThiI"/>
    <property type="match status" value="1"/>
</dbReference>
<dbReference type="GO" id="GO:0002937">
    <property type="term" value="P:tRNA 4-thiouridine biosynthesis"/>
    <property type="evidence" value="ECO:0007669"/>
    <property type="project" value="TreeGrafter"/>
</dbReference>
<dbReference type="GO" id="GO:0052837">
    <property type="term" value="P:thiazole biosynthetic process"/>
    <property type="evidence" value="ECO:0007669"/>
    <property type="project" value="TreeGrafter"/>
</dbReference>
<dbReference type="OrthoDB" id="9773948at2"/>
<dbReference type="InterPro" id="IPR050102">
    <property type="entry name" value="tRNA_sulfurtransferase_ThiI"/>
</dbReference>
<gene>
    <name evidence="19" type="primary">thiI</name>
    <name evidence="21" type="ORF">DW099_09750</name>
</gene>
<accession>A0A415E4V1</accession>
<dbReference type="Pfam" id="PF02568">
    <property type="entry name" value="ThiI"/>
    <property type="match status" value="1"/>
</dbReference>
<evidence type="ECO:0000256" key="4">
    <source>
        <dbReference type="ARBA" id="ARBA00022555"/>
    </source>
</evidence>
<evidence type="ECO:0000259" key="20">
    <source>
        <dbReference type="PROSITE" id="PS51165"/>
    </source>
</evidence>
<evidence type="ECO:0000256" key="8">
    <source>
        <dbReference type="ARBA" id="ARBA00022884"/>
    </source>
</evidence>
<dbReference type="GO" id="GO:0005829">
    <property type="term" value="C:cytosol"/>
    <property type="evidence" value="ECO:0007669"/>
    <property type="project" value="TreeGrafter"/>
</dbReference>
<dbReference type="PANTHER" id="PTHR43209">
    <property type="entry name" value="TRNA SULFURTRANSFERASE"/>
    <property type="match status" value="1"/>
</dbReference>
<proteinExistence type="inferred from homology"/>
<dbReference type="GO" id="GO:0009228">
    <property type="term" value="P:thiamine biosynthetic process"/>
    <property type="evidence" value="ECO:0007669"/>
    <property type="project" value="UniProtKB-KW"/>
</dbReference>
<dbReference type="InterPro" id="IPR003720">
    <property type="entry name" value="tRNA_STrfase"/>
</dbReference>
<evidence type="ECO:0000256" key="11">
    <source>
        <dbReference type="ARBA" id="ARBA00052330"/>
    </source>
</evidence>
<evidence type="ECO:0000313" key="21">
    <source>
        <dbReference type="EMBL" id="RHJ88651.1"/>
    </source>
</evidence>
<keyword evidence="8 19" id="KW-0694">RNA-binding</keyword>
<dbReference type="Pfam" id="PF02926">
    <property type="entry name" value="THUMP"/>
    <property type="match status" value="1"/>
</dbReference>
<evidence type="ECO:0000256" key="7">
    <source>
        <dbReference type="ARBA" id="ARBA00022840"/>
    </source>
</evidence>
<comment type="similarity">
    <text evidence="13 19">Belongs to the ThiI family.</text>
</comment>
<sequence>MNEQSIFIVRCGEVALKGMNKPYFERMLVERIKKNVKQFAGVDVRRHEGLIYVRADKSIDREQLLKQIGKVFGVASISPAVEAPSNLDAIGEEAVKYMLDLIETKGIKTFKVEAKRADKNFPVKSPEIGRIIGAKVLIGCKVLKVDVHNPDVHLFVDVRHDKSYIYQQKIAGFGGLPLGTNGKGMVLLSGGIDSPVAAWMMAKRGMLIEAVHFHSYPYTSQRAQEKVEDLARIVASYCGNFKMHVINLLPIQEQIVQNCPEEETTILVRRFMMRIAEKIAEKNGGMMLITGENLGQVASQTAEALVVTDACVKMPVMRPLIAMDKVDIMDKAEEIGTFETSIQPYEDCCTVFLPKHPSTKPKLDRIIESESKLDVDQLVEAAVASEEIVQIRQN</sequence>
<dbReference type="SUPFAM" id="SSF143437">
    <property type="entry name" value="THUMP domain-like"/>
    <property type="match status" value="1"/>
</dbReference>
<evidence type="ECO:0000256" key="1">
    <source>
        <dbReference type="ARBA" id="ARBA00004496"/>
    </source>
</evidence>
<evidence type="ECO:0000256" key="9">
    <source>
        <dbReference type="ARBA" id="ARBA00022977"/>
    </source>
</evidence>
<organism evidence="21 22">
    <name type="scientific">Emergencia timonensis</name>
    <dbReference type="NCBI Taxonomy" id="1776384"/>
    <lineage>
        <taxon>Bacteria</taxon>
        <taxon>Bacillati</taxon>
        <taxon>Bacillota</taxon>
        <taxon>Clostridia</taxon>
        <taxon>Peptostreptococcales</taxon>
        <taxon>Anaerovoracaceae</taxon>
        <taxon>Emergencia</taxon>
    </lineage>
</organism>
<evidence type="ECO:0000256" key="19">
    <source>
        <dbReference type="HAMAP-Rule" id="MF_00021"/>
    </source>
</evidence>
<dbReference type="InterPro" id="IPR014729">
    <property type="entry name" value="Rossmann-like_a/b/a_fold"/>
</dbReference>
<evidence type="ECO:0000256" key="6">
    <source>
        <dbReference type="ARBA" id="ARBA00022741"/>
    </source>
</evidence>
<keyword evidence="6 19" id="KW-0547">Nucleotide-binding</keyword>
<comment type="catalytic activity">
    <reaction evidence="10 19">
        <text>[ThiI sulfur-carrier protein]-S-sulfanyl-L-cysteine + a uridine in tRNA + 2 reduced [2Fe-2S]-[ferredoxin] + ATP + H(+) = [ThiI sulfur-carrier protein]-L-cysteine + a 4-thiouridine in tRNA + 2 oxidized [2Fe-2S]-[ferredoxin] + AMP + diphosphate</text>
        <dbReference type="Rhea" id="RHEA:24176"/>
        <dbReference type="Rhea" id="RHEA-COMP:10000"/>
        <dbReference type="Rhea" id="RHEA-COMP:10001"/>
        <dbReference type="Rhea" id="RHEA-COMP:13337"/>
        <dbReference type="Rhea" id="RHEA-COMP:13338"/>
        <dbReference type="Rhea" id="RHEA-COMP:13339"/>
        <dbReference type="Rhea" id="RHEA-COMP:13340"/>
        <dbReference type="ChEBI" id="CHEBI:15378"/>
        <dbReference type="ChEBI" id="CHEBI:29950"/>
        <dbReference type="ChEBI" id="CHEBI:30616"/>
        <dbReference type="ChEBI" id="CHEBI:33019"/>
        <dbReference type="ChEBI" id="CHEBI:33737"/>
        <dbReference type="ChEBI" id="CHEBI:33738"/>
        <dbReference type="ChEBI" id="CHEBI:61963"/>
        <dbReference type="ChEBI" id="CHEBI:65315"/>
        <dbReference type="ChEBI" id="CHEBI:136798"/>
        <dbReference type="ChEBI" id="CHEBI:456215"/>
        <dbReference type="EC" id="2.8.1.4"/>
    </reaction>
</comment>
<dbReference type="InterPro" id="IPR020536">
    <property type="entry name" value="ThiI_AANH"/>
</dbReference>
<evidence type="ECO:0000256" key="13">
    <source>
        <dbReference type="ARBA" id="ARBA00061472"/>
    </source>
</evidence>
<dbReference type="PROSITE" id="PS51165">
    <property type="entry name" value="THUMP"/>
    <property type="match status" value="1"/>
</dbReference>
<keyword evidence="7 19" id="KW-0067">ATP-binding</keyword>
<dbReference type="FunFam" id="3.40.50.620:FF:000053">
    <property type="entry name" value="Probable tRNA sulfurtransferase"/>
    <property type="match status" value="1"/>
</dbReference>
<dbReference type="CDD" id="cd01712">
    <property type="entry name" value="PPase_ThiI"/>
    <property type="match status" value="1"/>
</dbReference>
<keyword evidence="22" id="KW-1185">Reference proteome</keyword>
<dbReference type="RefSeq" id="WP_118335358.1">
    <property type="nucleotide sequence ID" value="NZ_AP025567.1"/>
</dbReference>
<comment type="subcellular location">
    <subcellularLocation>
        <location evidence="1 19">Cytoplasm</location>
    </subcellularLocation>
</comment>
<dbReference type="UniPathway" id="UPA00060"/>
<evidence type="ECO:0000256" key="17">
    <source>
        <dbReference type="ARBA" id="ARBA00077849"/>
    </source>
</evidence>
<dbReference type="GO" id="GO:0140741">
    <property type="term" value="F:tRNA-uracil-4 sulfurtransferase activity"/>
    <property type="evidence" value="ECO:0007669"/>
    <property type="project" value="UniProtKB-EC"/>
</dbReference>
<feature type="domain" description="THUMP" evidence="20">
    <location>
        <begin position="62"/>
        <end position="169"/>
    </location>
</feature>
<evidence type="ECO:0000256" key="3">
    <source>
        <dbReference type="ARBA" id="ARBA00022490"/>
    </source>
</evidence>
<evidence type="ECO:0000256" key="10">
    <source>
        <dbReference type="ARBA" id="ARBA00050570"/>
    </source>
</evidence>
<evidence type="ECO:0000256" key="18">
    <source>
        <dbReference type="ARBA" id="ARBA00080570"/>
    </source>
</evidence>
<evidence type="ECO:0000256" key="2">
    <source>
        <dbReference type="ARBA" id="ARBA00004948"/>
    </source>
</evidence>
<comment type="catalytic activity">
    <reaction evidence="11 19">
        <text>[ThiS sulfur-carrier protein]-C-terminal Gly-Gly-AMP + S-sulfanyl-L-cysteinyl-[cysteine desulfurase] + AH2 = [ThiS sulfur-carrier protein]-C-terminal-Gly-aminoethanethioate + L-cysteinyl-[cysteine desulfurase] + A + AMP + 2 H(+)</text>
        <dbReference type="Rhea" id="RHEA:43340"/>
        <dbReference type="Rhea" id="RHEA-COMP:12157"/>
        <dbReference type="Rhea" id="RHEA-COMP:12158"/>
        <dbReference type="Rhea" id="RHEA-COMP:12910"/>
        <dbReference type="Rhea" id="RHEA-COMP:19908"/>
        <dbReference type="ChEBI" id="CHEBI:13193"/>
        <dbReference type="ChEBI" id="CHEBI:15378"/>
        <dbReference type="ChEBI" id="CHEBI:17499"/>
        <dbReference type="ChEBI" id="CHEBI:29950"/>
        <dbReference type="ChEBI" id="CHEBI:61963"/>
        <dbReference type="ChEBI" id="CHEBI:90618"/>
        <dbReference type="ChEBI" id="CHEBI:232372"/>
        <dbReference type="ChEBI" id="CHEBI:456215"/>
    </reaction>
</comment>
<keyword evidence="9 19" id="KW-0784">Thiamine biosynthesis</keyword>
<dbReference type="GO" id="GO:0005524">
    <property type="term" value="F:ATP binding"/>
    <property type="evidence" value="ECO:0007669"/>
    <property type="project" value="UniProtKB-UniRule"/>
</dbReference>
<dbReference type="Proteomes" id="UP000284841">
    <property type="component" value="Unassembled WGS sequence"/>
</dbReference>
<feature type="binding site" evidence="19">
    <location>
        <position position="300"/>
    </location>
    <ligand>
        <name>ATP</name>
        <dbReference type="ChEBI" id="CHEBI:30616"/>
    </ligand>
</feature>
<dbReference type="SUPFAM" id="SSF52402">
    <property type="entry name" value="Adenine nucleotide alpha hydrolases-like"/>
    <property type="match status" value="1"/>
</dbReference>
<keyword evidence="3 19" id="KW-0963">Cytoplasm</keyword>
<evidence type="ECO:0000256" key="14">
    <source>
        <dbReference type="ARBA" id="ARBA00066827"/>
    </source>
</evidence>
<comment type="function">
    <text evidence="12 19">Catalyzes the ATP-dependent transfer of a sulfur to tRNA to produce 4-thiouridine in position 8 of tRNAs, which functions as a near-UV photosensor. Also catalyzes the transfer of sulfur to the sulfur carrier protein ThiS, forming ThiS-thiocarboxylate. This is a step in the synthesis of thiazole, in the thiamine biosynthesis pathway. The sulfur is donated as persulfide by IscS.</text>
</comment>
<dbReference type="EC" id="2.8.1.4" evidence="14 19"/>
<evidence type="ECO:0000256" key="15">
    <source>
        <dbReference type="ARBA" id="ARBA00071867"/>
    </source>
</evidence>
<dbReference type="GO" id="GO:0004810">
    <property type="term" value="F:CCA tRNA nucleotidyltransferase activity"/>
    <property type="evidence" value="ECO:0007669"/>
    <property type="project" value="InterPro"/>
</dbReference>
<dbReference type="InterPro" id="IPR049961">
    <property type="entry name" value="ThiI_N"/>
</dbReference>
<evidence type="ECO:0000256" key="5">
    <source>
        <dbReference type="ARBA" id="ARBA00022679"/>
    </source>
</evidence>
<dbReference type="AlphaFoldDB" id="A0A415E4V1"/>
<name>A0A415E4V1_9FIRM</name>
<dbReference type="InterPro" id="IPR004114">
    <property type="entry name" value="THUMP_dom"/>
</dbReference>
<dbReference type="InterPro" id="IPR054173">
    <property type="entry name" value="ThiI_fer"/>
</dbReference>
<protein>
    <recommendedName>
        <fullName evidence="15 19">Probable tRNA sulfurtransferase</fullName>
        <ecNumber evidence="14 19">2.8.1.4</ecNumber>
    </recommendedName>
    <alternativeName>
        <fullName evidence="16 19">Sulfur carrier protein ThiS sulfurtransferase</fullName>
    </alternativeName>
    <alternativeName>
        <fullName evidence="17 19">Thiamine biosynthesis protein ThiI</fullName>
    </alternativeName>
    <alternativeName>
        <fullName evidence="18 19">tRNA 4-thiouridine synthase</fullName>
    </alternativeName>
</protein>
<dbReference type="Gene3D" id="3.30.2130.30">
    <property type="match status" value="1"/>
</dbReference>